<dbReference type="Pfam" id="PF03061">
    <property type="entry name" value="4HBT"/>
    <property type="match status" value="1"/>
</dbReference>
<keyword evidence="1" id="KW-0378">Hydrolase</keyword>
<evidence type="ECO:0000256" key="1">
    <source>
        <dbReference type="ARBA" id="ARBA00022801"/>
    </source>
</evidence>
<dbReference type="CDD" id="cd03443">
    <property type="entry name" value="PaaI_thioesterase"/>
    <property type="match status" value="1"/>
</dbReference>
<feature type="domain" description="Thioesterase" evidence="2">
    <location>
        <begin position="52"/>
        <end position="131"/>
    </location>
</feature>
<dbReference type="InterPro" id="IPR029069">
    <property type="entry name" value="HotDog_dom_sf"/>
</dbReference>
<keyword evidence="4" id="KW-1185">Reference proteome</keyword>
<dbReference type="SUPFAM" id="SSF54637">
    <property type="entry name" value="Thioesterase/thiol ester dehydrase-isomerase"/>
    <property type="match status" value="1"/>
</dbReference>
<dbReference type="RefSeq" id="WP_095505118.1">
    <property type="nucleotide sequence ID" value="NZ_BSNC01000004.1"/>
</dbReference>
<dbReference type="Proteomes" id="UP001161422">
    <property type="component" value="Unassembled WGS sequence"/>
</dbReference>
<dbReference type="EMBL" id="BSNC01000004">
    <property type="protein sequence ID" value="GLP96450.1"/>
    <property type="molecule type" value="Genomic_DNA"/>
</dbReference>
<evidence type="ECO:0000313" key="4">
    <source>
        <dbReference type="Proteomes" id="UP001161422"/>
    </source>
</evidence>
<accession>A0AA37RW48</accession>
<dbReference type="InterPro" id="IPR006683">
    <property type="entry name" value="Thioestr_dom"/>
</dbReference>
<dbReference type="GO" id="GO:0061522">
    <property type="term" value="F:1,4-dihydroxy-2-naphthoyl-CoA thioesterase activity"/>
    <property type="evidence" value="ECO:0007669"/>
    <property type="project" value="TreeGrafter"/>
</dbReference>
<name>A0AA37RW48_9GAMM</name>
<dbReference type="NCBIfam" id="TIGR00369">
    <property type="entry name" value="unchar_dom_1"/>
    <property type="match status" value="1"/>
</dbReference>
<dbReference type="GO" id="GO:0005829">
    <property type="term" value="C:cytosol"/>
    <property type="evidence" value="ECO:0007669"/>
    <property type="project" value="TreeGrafter"/>
</dbReference>
<gene>
    <name evidence="3" type="ORF">GCM10007895_17560</name>
</gene>
<evidence type="ECO:0000313" key="3">
    <source>
        <dbReference type="EMBL" id="GLP96450.1"/>
    </source>
</evidence>
<organism evidence="3 4">
    <name type="scientific">Paraferrimonas sedimenticola</name>
    <dbReference type="NCBI Taxonomy" id="375674"/>
    <lineage>
        <taxon>Bacteria</taxon>
        <taxon>Pseudomonadati</taxon>
        <taxon>Pseudomonadota</taxon>
        <taxon>Gammaproteobacteria</taxon>
        <taxon>Alteromonadales</taxon>
        <taxon>Ferrimonadaceae</taxon>
        <taxon>Paraferrimonas</taxon>
    </lineage>
</organism>
<comment type="caution">
    <text evidence="3">The sequence shown here is derived from an EMBL/GenBank/DDBJ whole genome shotgun (WGS) entry which is preliminary data.</text>
</comment>
<proteinExistence type="predicted"/>
<evidence type="ECO:0000259" key="2">
    <source>
        <dbReference type="Pfam" id="PF03061"/>
    </source>
</evidence>
<sequence>MSDTNYLGLATAFVDQLTHCHFLGLNVKDAGPDFVELCLPYNPELVGYPETGVLHGGSITTLMDTASGASVVCASYNRDQQLELSPTLDLRVDYMKSARPNEPVYGRVTCYKITHNIAFVRGVAYQDDPQDAIAHVVGSFMRIGPDVLTEDFRNVLQEGLDGVRG</sequence>
<dbReference type="AlphaFoldDB" id="A0AA37RW48"/>
<dbReference type="PANTHER" id="PTHR43240">
    <property type="entry name" value="1,4-DIHYDROXY-2-NAPHTHOYL-COA THIOESTERASE 1"/>
    <property type="match status" value="1"/>
</dbReference>
<dbReference type="InterPro" id="IPR003736">
    <property type="entry name" value="PAAI_dom"/>
</dbReference>
<dbReference type="PANTHER" id="PTHR43240:SF7">
    <property type="entry name" value="BLR7284 PROTEIN"/>
    <property type="match status" value="1"/>
</dbReference>
<protein>
    <submittedName>
        <fullName evidence="3">Thioesterase</fullName>
    </submittedName>
</protein>
<reference evidence="3" key="1">
    <citation type="journal article" date="2014" name="Int. J. Syst. Evol. Microbiol.">
        <title>Complete genome sequence of Corynebacterium casei LMG S-19264T (=DSM 44701T), isolated from a smear-ripened cheese.</title>
        <authorList>
            <consortium name="US DOE Joint Genome Institute (JGI-PGF)"/>
            <person name="Walter F."/>
            <person name="Albersmeier A."/>
            <person name="Kalinowski J."/>
            <person name="Ruckert C."/>
        </authorList>
    </citation>
    <scope>NUCLEOTIDE SEQUENCE</scope>
    <source>
        <strain evidence="3">NBRC 101628</strain>
    </source>
</reference>
<reference evidence="3" key="2">
    <citation type="submission" date="2023-01" db="EMBL/GenBank/DDBJ databases">
        <title>Draft genome sequence of Paraferrimonas sedimenticola strain NBRC 101628.</title>
        <authorList>
            <person name="Sun Q."/>
            <person name="Mori K."/>
        </authorList>
    </citation>
    <scope>NUCLEOTIDE SEQUENCE</scope>
    <source>
        <strain evidence="3">NBRC 101628</strain>
    </source>
</reference>
<dbReference type="Gene3D" id="3.10.129.10">
    <property type="entry name" value="Hotdog Thioesterase"/>
    <property type="match status" value="1"/>
</dbReference>